<proteinExistence type="predicted"/>
<name>A0ABU1XP48_9NOCA</name>
<reference evidence="1 2" key="1">
    <citation type="submission" date="2023-07" db="EMBL/GenBank/DDBJ databases">
        <title>Sorghum-associated microbial communities from plants grown in Nebraska, USA.</title>
        <authorList>
            <person name="Schachtman D."/>
        </authorList>
    </citation>
    <scope>NUCLEOTIDE SEQUENCE [LARGE SCALE GENOMIC DNA]</scope>
    <source>
        <strain evidence="1 2">4272</strain>
    </source>
</reference>
<dbReference type="RefSeq" id="WP_310406688.1">
    <property type="nucleotide sequence ID" value="NZ_JAVDWW010000010.1"/>
</dbReference>
<sequence>MSTVLTDPSALPEQPSPRGFRTTREYERCLYEGLFGSCFYEPRTRALTIRTDTVRAVMAPENLAEAAVGRLHGYLPIVTLVHRSGSGVSVFLTRPPAAGDDSLALARRAKTRSIVTVGPGAELALPTAGVSRRRWRAAAPTAATTVGDFPAYAEVIGALTEGRVDFIKPVGNESSSVTE</sequence>
<dbReference type="EMBL" id="JAVDWW010000010">
    <property type="protein sequence ID" value="MDR7171762.1"/>
    <property type="molecule type" value="Genomic_DNA"/>
</dbReference>
<gene>
    <name evidence="1" type="ORF">J2W56_005523</name>
</gene>
<organism evidence="1 2">
    <name type="scientific">Nocardia kruczakiae</name>
    <dbReference type="NCBI Taxonomy" id="261477"/>
    <lineage>
        <taxon>Bacteria</taxon>
        <taxon>Bacillati</taxon>
        <taxon>Actinomycetota</taxon>
        <taxon>Actinomycetes</taxon>
        <taxon>Mycobacteriales</taxon>
        <taxon>Nocardiaceae</taxon>
        <taxon>Nocardia</taxon>
    </lineage>
</organism>
<comment type="caution">
    <text evidence="1">The sequence shown here is derived from an EMBL/GenBank/DDBJ whole genome shotgun (WGS) entry which is preliminary data.</text>
</comment>
<evidence type="ECO:0000313" key="1">
    <source>
        <dbReference type="EMBL" id="MDR7171762.1"/>
    </source>
</evidence>
<evidence type="ECO:0000313" key="2">
    <source>
        <dbReference type="Proteomes" id="UP001251217"/>
    </source>
</evidence>
<protein>
    <submittedName>
        <fullName evidence="1">Uncharacterized protein</fullName>
    </submittedName>
</protein>
<accession>A0ABU1XP48</accession>
<dbReference type="Proteomes" id="UP001251217">
    <property type="component" value="Unassembled WGS sequence"/>
</dbReference>
<keyword evidence="2" id="KW-1185">Reference proteome</keyword>